<feature type="transmembrane region" description="Helical" evidence="1">
    <location>
        <begin position="430"/>
        <end position="446"/>
    </location>
</feature>
<dbReference type="Proteomes" id="UP000662314">
    <property type="component" value="Unassembled WGS sequence"/>
</dbReference>
<reference evidence="2 3" key="1">
    <citation type="journal article" date="2021" name="Int. J. Syst. Evol. Microbiol.">
        <title>Amazonocrinis nigriterrae gen. nov., sp. nov., Atlanticothrix silvestris gen. nov., sp. nov. and Dendronalium phyllosphericum gen. nov., sp. nov., nostocacean cyanobacteria from Brazilian environments.</title>
        <authorList>
            <person name="Alvarenga D.O."/>
            <person name="Andreote A.P.D."/>
            <person name="Branco L.H.Z."/>
            <person name="Delbaje E."/>
            <person name="Cruz R.B."/>
            <person name="Varani A.M."/>
            <person name="Fiore M.F."/>
        </authorList>
    </citation>
    <scope>NUCLEOTIDE SEQUENCE [LARGE SCALE GENOMIC DNA]</scope>
    <source>
        <strain evidence="2 3">CENA369</strain>
    </source>
</reference>
<dbReference type="AlphaFoldDB" id="A0A8J7HWP9"/>
<keyword evidence="3" id="KW-1185">Reference proteome</keyword>
<evidence type="ECO:0000313" key="3">
    <source>
        <dbReference type="Proteomes" id="UP000662314"/>
    </source>
</evidence>
<feature type="transmembrane region" description="Helical" evidence="1">
    <location>
        <begin position="42"/>
        <end position="62"/>
    </location>
</feature>
<feature type="transmembrane region" description="Helical" evidence="1">
    <location>
        <begin position="250"/>
        <end position="270"/>
    </location>
</feature>
<keyword evidence="1" id="KW-0472">Membrane</keyword>
<comment type="caution">
    <text evidence="2">The sequence shown here is derived from an EMBL/GenBank/DDBJ whole genome shotgun (WGS) entry which is preliminary data.</text>
</comment>
<feature type="transmembrane region" description="Helical" evidence="1">
    <location>
        <begin position="170"/>
        <end position="196"/>
    </location>
</feature>
<feature type="transmembrane region" description="Helical" evidence="1">
    <location>
        <begin position="12"/>
        <end position="30"/>
    </location>
</feature>
<keyword evidence="1" id="KW-1133">Transmembrane helix</keyword>
<accession>A0A8J7HWP9</accession>
<dbReference type="EMBL" id="JAECZA010000001">
    <property type="protein sequence ID" value="MBH8571529.1"/>
    <property type="molecule type" value="Genomic_DNA"/>
</dbReference>
<gene>
    <name evidence="2" type="ORF">I8752_00505</name>
</gene>
<feature type="transmembrane region" description="Helical" evidence="1">
    <location>
        <begin position="226"/>
        <end position="243"/>
    </location>
</feature>
<dbReference type="RefSeq" id="WP_214430360.1">
    <property type="nucleotide sequence ID" value="NZ_CAWPUQ010000001.1"/>
</dbReference>
<sequence>MNAEIARRTKPEGYIQNTSLILIALASTFFSRLIETAGLPGLINFLHFAIVPVTVGIVLASSRAKDRYQIASTWAILSGLLLFLGVMLISALLNKAGLINVVLDFLLLGEPFLLLAAIISIPFSPKSLAKLQTWIMRFCFINLFLAYLQNYIIVPYFYNYLHTNLGGADLVQGVFFISGGGNSLSAGVSLIFSVYIFQKVNKAPFWLRIIVPLASFWQVLMSDSKQPLVVFIIAWAILSLVTFKNIRKLFLYVISVVVVIAVLFWCIQNLEIFRAYKTYVDPYWYDPNERTMQIKFAALRIIPSYYHSPLNLWFGLGPGHTVGRLGGGMLSKYEDLLKPLGVTISPVGQAVWDEFGSLAFGGQVGSISTIFSPFWGWAGIWGDLGFVGLGTYLYLASLVWSRLCKDSFSKFLLLNVLIVGFVFTQLEEPGYMLFIAMIVGLIWQENRQENLKMYGR</sequence>
<name>A0A8J7HWP9_9NOST</name>
<organism evidence="2 3">
    <name type="scientific">Dendronalium phyllosphericum CENA369</name>
    <dbReference type="NCBI Taxonomy" id="1725256"/>
    <lineage>
        <taxon>Bacteria</taxon>
        <taxon>Bacillati</taxon>
        <taxon>Cyanobacteriota</taxon>
        <taxon>Cyanophyceae</taxon>
        <taxon>Nostocales</taxon>
        <taxon>Nostocaceae</taxon>
        <taxon>Dendronalium</taxon>
        <taxon>Dendronalium phyllosphericum</taxon>
    </lineage>
</organism>
<feature type="transmembrane region" description="Helical" evidence="1">
    <location>
        <begin position="74"/>
        <end position="93"/>
    </location>
</feature>
<evidence type="ECO:0000256" key="1">
    <source>
        <dbReference type="SAM" id="Phobius"/>
    </source>
</evidence>
<feature type="transmembrane region" description="Helical" evidence="1">
    <location>
        <begin position="203"/>
        <end position="220"/>
    </location>
</feature>
<feature type="transmembrane region" description="Helical" evidence="1">
    <location>
        <begin position="135"/>
        <end position="158"/>
    </location>
</feature>
<keyword evidence="1" id="KW-0812">Transmembrane</keyword>
<protein>
    <submittedName>
        <fullName evidence="2">Uncharacterized protein</fullName>
    </submittedName>
</protein>
<feature type="transmembrane region" description="Helical" evidence="1">
    <location>
        <begin position="105"/>
        <end position="123"/>
    </location>
</feature>
<evidence type="ECO:0000313" key="2">
    <source>
        <dbReference type="EMBL" id="MBH8571529.1"/>
    </source>
</evidence>
<feature type="transmembrane region" description="Helical" evidence="1">
    <location>
        <begin position="374"/>
        <end position="395"/>
    </location>
</feature>
<proteinExistence type="predicted"/>